<evidence type="ECO:0000313" key="2">
    <source>
        <dbReference type="Proteomes" id="UP000010824"/>
    </source>
</evidence>
<gene>
    <name evidence="1" type="ordered locus">Metfor_2267</name>
</gene>
<keyword evidence="2" id="KW-1185">Reference proteome</keyword>
<dbReference type="STRING" id="593750.Metfor_2267"/>
<dbReference type="AlphaFoldDB" id="L0HEX6"/>
<proteinExistence type="predicted"/>
<dbReference type="InParanoid" id="L0HEX6"/>
<dbReference type="HOGENOM" id="CLU_3039039_0_0_2"/>
<accession>L0HEX6</accession>
<dbReference type="EMBL" id="CP003167">
    <property type="protein sequence ID" value="AGB03272.1"/>
    <property type="molecule type" value="Genomic_DNA"/>
</dbReference>
<dbReference type="GeneID" id="43503278"/>
<evidence type="ECO:0000313" key="1">
    <source>
        <dbReference type="EMBL" id="AGB03272.1"/>
    </source>
</evidence>
<dbReference type="Proteomes" id="UP000010824">
    <property type="component" value="Chromosome"/>
</dbReference>
<dbReference type="RefSeq" id="WP_015286235.1">
    <property type="nucleotide sequence ID" value="NC_019943.1"/>
</dbReference>
<reference evidence="1 2" key="2">
    <citation type="journal article" date="2014" name="Genome Announc.">
        <title>Complete Genome Sequence of Methanoregula formicica SMSPT, a Mesophilic Hydrogenotrophic Methanogen Isolated from a Methanogenic Upflow Anaerobic Sludge Blanket Reactor.</title>
        <authorList>
            <person name="Yamamoto K."/>
            <person name="Tamaki H."/>
            <person name="Cadillo-Quiroz H."/>
            <person name="Imachi H."/>
            <person name="Kyrpides N."/>
            <person name="Woyke T."/>
            <person name="Goodwin L."/>
            <person name="Zinder S.H."/>
            <person name="Kamagata Y."/>
            <person name="Liu W.T."/>
        </authorList>
    </citation>
    <scope>NUCLEOTIDE SEQUENCE [LARGE SCALE GENOMIC DNA]</scope>
    <source>
        <strain evidence="2">DSM 22288 / NBRC 105244 / SMSP</strain>
    </source>
</reference>
<protein>
    <submittedName>
        <fullName evidence="1">Uncharacterized protein</fullName>
    </submittedName>
</protein>
<organism evidence="1 2">
    <name type="scientific">Methanoregula formicica (strain DSM 22288 / NBRC 105244 / SMSP)</name>
    <dbReference type="NCBI Taxonomy" id="593750"/>
    <lineage>
        <taxon>Archaea</taxon>
        <taxon>Methanobacteriati</taxon>
        <taxon>Methanobacteriota</taxon>
        <taxon>Stenosarchaea group</taxon>
        <taxon>Methanomicrobia</taxon>
        <taxon>Methanomicrobiales</taxon>
        <taxon>Methanoregulaceae</taxon>
        <taxon>Methanoregula</taxon>
    </lineage>
</organism>
<dbReference type="KEGG" id="mfo:Metfor_2267"/>
<sequence length="54" mass="6256" precursor="true">MMSTDMKMRSPAGFWREMPIVIGAASSDANRARLLYVWLRSTGMDEMDEIRGMW</sequence>
<reference evidence="2" key="1">
    <citation type="submission" date="2011-12" db="EMBL/GenBank/DDBJ databases">
        <title>Complete sequence of Methanoregula formicicum SMSP.</title>
        <authorList>
            <person name="Lucas S."/>
            <person name="Han J."/>
            <person name="Lapidus A."/>
            <person name="Cheng J.-F."/>
            <person name="Goodwin L."/>
            <person name="Pitluck S."/>
            <person name="Peters L."/>
            <person name="Ovchinnikova G."/>
            <person name="Teshima H."/>
            <person name="Detter J.C."/>
            <person name="Han C."/>
            <person name="Tapia R."/>
            <person name="Land M."/>
            <person name="Hauser L."/>
            <person name="Kyrpides N."/>
            <person name="Ivanova N."/>
            <person name="Pagani I."/>
            <person name="Imachi H."/>
            <person name="Tamaki H."/>
            <person name="Sekiguchi Y."/>
            <person name="Kamagata Y."/>
            <person name="Cadillo-Quiroz H."/>
            <person name="Zinder S."/>
            <person name="Liu W.-T."/>
            <person name="Woyke T."/>
        </authorList>
    </citation>
    <scope>NUCLEOTIDE SEQUENCE [LARGE SCALE GENOMIC DNA]</scope>
    <source>
        <strain evidence="2">DSM 22288 / NBRC 105244 / SMSP</strain>
    </source>
</reference>
<name>L0HEX6_METFS</name>